<dbReference type="Gene3D" id="3.40.50.2000">
    <property type="entry name" value="Glycogen Phosphorylase B"/>
    <property type="match status" value="2"/>
</dbReference>
<evidence type="ECO:0000313" key="2">
    <source>
        <dbReference type="Proteomes" id="UP000178417"/>
    </source>
</evidence>
<dbReference type="AlphaFoldDB" id="A0A1F4SQ91"/>
<proteinExistence type="predicted"/>
<reference evidence="1 2" key="1">
    <citation type="journal article" date="2016" name="Nat. Commun.">
        <title>Thousands of microbial genomes shed light on interconnected biogeochemical processes in an aquifer system.</title>
        <authorList>
            <person name="Anantharaman K."/>
            <person name="Brown C.T."/>
            <person name="Hug L.A."/>
            <person name="Sharon I."/>
            <person name="Castelle C.J."/>
            <person name="Probst A.J."/>
            <person name="Thomas B.C."/>
            <person name="Singh A."/>
            <person name="Wilkins M.J."/>
            <person name="Karaoz U."/>
            <person name="Brodie E.L."/>
            <person name="Williams K.H."/>
            <person name="Hubbard S.S."/>
            <person name="Banfield J.F."/>
        </authorList>
    </citation>
    <scope>NUCLEOTIDE SEQUENCE [LARGE SCALE GENOMIC DNA]</scope>
</reference>
<name>A0A1F4SQ91_UNCSA</name>
<dbReference type="STRING" id="1802579.A2310_07430"/>
<dbReference type="Proteomes" id="UP000178417">
    <property type="component" value="Unassembled WGS sequence"/>
</dbReference>
<dbReference type="SUPFAM" id="SSF53756">
    <property type="entry name" value="UDP-Glycosyltransferase/glycogen phosphorylase"/>
    <property type="match status" value="1"/>
</dbReference>
<evidence type="ECO:0008006" key="3">
    <source>
        <dbReference type="Google" id="ProtNLM"/>
    </source>
</evidence>
<dbReference type="EMBL" id="MEUB01000027">
    <property type="protein sequence ID" value="OGC22579.1"/>
    <property type="molecule type" value="Genomic_DNA"/>
</dbReference>
<evidence type="ECO:0000313" key="1">
    <source>
        <dbReference type="EMBL" id="OGC22579.1"/>
    </source>
</evidence>
<protein>
    <recommendedName>
        <fullName evidence="3">Glycosyltransferase subfamily 4-like N-terminal domain-containing protein</fullName>
    </recommendedName>
</protein>
<sequence>MVKTKKALIISYYFPPQLTVLSRRIGKFSKYFNEYGWQPIILTVKNPDMPETDISFYNDIKDKVKIYKSRDIFSFSFFKRNLFVNYERLSDSDRKKTNNSFSLFDLIAKKIIRLLLLDDKNKIGWILLSIIKGIEIIKKENIDVIYSSPLPYSSNLVGYILSRITKVPWVAEGGGIWLLDKKSDIYSIFTSKIFNKLIFYLSISKSQKFVVVTPQIGEHLKKAYKNFAHKIYTIICGYDENDFRGAAKLVRKDDDFIVTYAGTIYSNEQLEPFCEAVRNAIDENRQFASKLKIYFYSNLAYSSYRAQAIVKYNLQKIIILLPYVAFSYYIEAIKNSDLLLFSQPPSEHVNLRLGTKIFDYLRTGKPILALLPKNGGASSIIEDINTVRIVDIFDVDKIKAAVLAFYSENKLNKPKIEPNFDKIKKYNAAESVEKLCCLFNQIIEEHHAK</sequence>
<organism evidence="1 2">
    <name type="scientific">candidate division WOR-1 bacterium RIFOXYB2_FULL_37_13</name>
    <dbReference type="NCBI Taxonomy" id="1802579"/>
    <lineage>
        <taxon>Bacteria</taxon>
        <taxon>Bacillati</taxon>
        <taxon>Saganbacteria</taxon>
    </lineage>
</organism>
<accession>A0A1F4SQ91</accession>
<comment type="caution">
    <text evidence="1">The sequence shown here is derived from an EMBL/GenBank/DDBJ whole genome shotgun (WGS) entry which is preliminary data.</text>
</comment>
<gene>
    <name evidence="1" type="ORF">A2310_07430</name>
</gene>